<name>X1AQ61_9ZZZZ</name>
<dbReference type="Gene3D" id="3.30.1050.10">
    <property type="entry name" value="SCP2 sterol-binding domain"/>
    <property type="match status" value="1"/>
</dbReference>
<dbReference type="SUPFAM" id="SSF55718">
    <property type="entry name" value="SCP-like"/>
    <property type="match status" value="1"/>
</dbReference>
<comment type="caution">
    <text evidence="5">The sequence shown here is derived from an EMBL/GenBank/DDBJ whole genome shotgun (WGS) entry which is preliminary data.</text>
</comment>
<dbReference type="PANTHER" id="PTHR43278">
    <property type="entry name" value="NAD(P)H-DEPENDENT FMN-CONTAINING OXIDOREDUCTASE YWQN-RELATED"/>
    <property type="match status" value="1"/>
</dbReference>
<dbReference type="Pfam" id="PF02036">
    <property type="entry name" value="SCP2"/>
    <property type="match status" value="1"/>
</dbReference>
<keyword evidence="2" id="KW-0288">FMN</keyword>
<accession>X1AQ61</accession>
<evidence type="ECO:0000259" key="4">
    <source>
        <dbReference type="Pfam" id="PF03358"/>
    </source>
</evidence>
<dbReference type="SUPFAM" id="SSF52218">
    <property type="entry name" value="Flavoproteins"/>
    <property type="match status" value="1"/>
</dbReference>
<reference evidence="5" key="1">
    <citation type="journal article" date="2014" name="Front. Microbiol.">
        <title>High frequency of phylogenetically diverse reductive dehalogenase-homologous genes in deep subseafloor sedimentary metagenomes.</title>
        <authorList>
            <person name="Kawai M."/>
            <person name="Futagami T."/>
            <person name="Toyoda A."/>
            <person name="Takaki Y."/>
            <person name="Nishi S."/>
            <person name="Hori S."/>
            <person name="Arai W."/>
            <person name="Tsubouchi T."/>
            <person name="Morono Y."/>
            <person name="Uchiyama I."/>
            <person name="Ito T."/>
            <person name="Fujiyama A."/>
            <person name="Inagaki F."/>
            <person name="Takami H."/>
        </authorList>
    </citation>
    <scope>NUCLEOTIDE SEQUENCE</scope>
    <source>
        <strain evidence="5">Expedition CK06-06</strain>
    </source>
</reference>
<dbReference type="AlphaFoldDB" id="X1AQ61"/>
<feature type="domain" description="NADPH-dependent FMN reductase-like" evidence="4">
    <location>
        <begin position="7"/>
        <end position="105"/>
    </location>
</feature>
<protein>
    <recommendedName>
        <fullName evidence="6">NADPH-dependent FMN reductase-like domain-containing protein</fullName>
    </recommendedName>
</protein>
<evidence type="ECO:0000256" key="1">
    <source>
        <dbReference type="ARBA" id="ARBA00022630"/>
    </source>
</evidence>
<feature type="domain" description="SCP2" evidence="3">
    <location>
        <begin position="283"/>
        <end position="362"/>
    </location>
</feature>
<evidence type="ECO:0000256" key="2">
    <source>
        <dbReference type="ARBA" id="ARBA00022643"/>
    </source>
</evidence>
<evidence type="ECO:0000259" key="3">
    <source>
        <dbReference type="Pfam" id="PF02036"/>
    </source>
</evidence>
<dbReference type="Gene3D" id="3.40.50.360">
    <property type="match status" value="1"/>
</dbReference>
<sequence>MTIKNAVIVYGSPRLKKSGSFHLGENFAIGLKKGGVSIEEIMVHKKNIKPCLGCYTCWTKTPGKCVHHDDMEEILPIIDKADLIVYAIPLYIYSVPGPVKMFLDRQLPLAEPYLIEKDGITQHPRRNKGKILKAFILSVAGFPEISHFDAMIAMYKKLFKPNNERYLGEILIGGANQMADDGSQGAYRELYGLIQQAGFEVSKNERVSQSTLTQIEELTSFTPEKIKNFQKIGNLYWDTFIEKDYTQGEITQIDEQPLKMSDGGNSAYFATMASQYNPNAFPGMKSIIQFEFETDSYYLIIDEDKCTAFAGSYPTPTLKIKSPEELWMKIVAGEVSGQKSFMDGLYTIEGDMNLLLKLNKLFSN</sequence>
<dbReference type="InterPro" id="IPR051796">
    <property type="entry name" value="ISF_SsuE-like"/>
</dbReference>
<dbReference type="PANTHER" id="PTHR43278:SF2">
    <property type="entry name" value="IRON-SULFUR FLAVOPROTEIN"/>
    <property type="match status" value="1"/>
</dbReference>
<dbReference type="EMBL" id="BART01001600">
    <property type="protein sequence ID" value="GAG71477.1"/>
    <property type="molecule type" value="Genomic_DNA"/>
</dbReference>
<keyword evidence="1" id="KW-0285">Flavoprotein</keyword>
<proteinExistence type="predicted"/>
<dbReference type="GO" id="GO:0016491">
    <property type="term" value="F:oxidoreductase activity"/>
    <property type="evidence" value="ECO:0007669"/>
    <property type="project" value="InterPro"/>
</dbReference>
<gene>
    <name evidence="5" type="ORF">S01H4_05498</name>
</gene>
<dbReference type="InterPro" id="IPR029039">
    <property type="entry name" value="Flavoprotein-like_sf"/>
</dbReference>
<organism evidence="5">
    <name type="scientific">marine sediment metagenome</name>
    <dbReference type="NCBI Taxonomy" id="412755"/>
    <lineage>
        <taxon>unclassified sequences</taxon>
        <taxon>metagenomes</taxon>
        <taxon>ecological metagenomes</taxon>
    </lineage>
</organism>
<evidence type="ECO:0008006" key="6">
    <source>
        <dbReference type="Google" id="ProtNLM"/>
    </source>
</evidence>
<dbReference type="InterPro" id="IPR005025">
    <property type="entry name" value="FMN_Rdtase-like_dom"/>
</dbReference>
<dbReference type="Pfam" id="PF03358">
    <property type="entry name" value="FMN_red"/>
    <property type="match status" value="1"/>
</dbReference>
<dbReference type="InterPro" id="IPR003033">
    <property type="entry name" value="SCP2_sterol-bd_dom"/>
</dbReference>
<dbReference type="InterPro" id="IPR036527">
    <property type="entry name" value="SCP2_sterol-bd_dom_sf"/>
</dbReference>
<evidence type="ECO:0000313" key="5">
    <source>
        <dbReference type="EMBL" id="GAG71477.1"/>
    </source>
</evidence>